<organism evidence="2 3">
    <name type="scientific">Marinithermofilum abyssi</name>
    <dbReference type="NCBI Taxonomy" id="1571185"/>
    <lineage>
        <taxon>Bacteria</taxon>
        <taxon>Bacillati</taxon>
        <taxon>Bacillota</taxon>
        <taxon>Bacilli</taxon>
        <taxon>Bacillales</taxon>
        <taxon>Thermoactinomycetaceae</taxon>
        <taxon>Marinithermofilum</taxon>
    </lineage>
</organism>
<proteinExistence type="predicted"/>
<dbReference type="AlphaFoldDB" id="A0A8J2VJQ9"/>
<feature type="transmembrane region" description="Helical" evidence="1">
    <location>
        <begin position="27"/>
        <end position="53"/>
    </location>
</feature>
<feature type="transmembrane region" description="Helical" evidence="1">
    <location>
        <begin position="76"/>
        <end position="95"/>
    </location>
</feature>
<comment type="caution">
    <text evidence="2">The sequence shown here is derived from an EMBL/GenBank/DDBJ whole genome shotgun (WGS) entry which is preliminary data.</text>
</comment>
<evidence type="ECO:0000313" key="3">
    <source>
        <dbReference type="Proteomes" id="UP000625210"/>
    </source>
</evidence>
<dbReference type="RefSeq" id="WP_188648760.1">
    <property type="nucleotide sequence ID" value="NZ_BMHQ01000012.1"/>
</dbReference>
<evidence type="ECO:0000313" key="2">
    <source>
        <dbReference type="EMBL" id="GGE26304.1"/>
    </source>
</evidence>
<feature type="transmembrane region" description="Helical" evidence="1">
    <location>
        <begin position="172"/>
        <end position="193"/>
    </location>
</feature>
<protein>
    <recommendedName>
        <fullName evidence="4">DUF624 domain-containing protein</fullName>
    </recommendedName>
</protein>
<dbReference type="EMBL" id="BMHQ01000012">
    <property type="protein sequence ID" value="GGE26304.1"/>
    <property type="molecule type" value="Genomic_DNA"/>
</dbReference>
<sequence length="216" mass="24867">MALEMNGWTGRLLSVCEWITRLCLLQLGWILLSLLGLGIFGLFPATGAVFAVWRQWQLRPDVPVVRTMWEVYRRDWLRYNGWGLAWSAAALALVLDMRLLALAADTPWYYLFTGIWWVVSAVVLMSFLFFFPMAVHWNWKWHQHLLFPLLAVLDHPWLGWLALGMVGLTATLYLIVPALGIFCGVSLPAYGLMKSLLPRFQEWKEEKEGKRGQEAA</sequence>
<dbReference type="Proteomes" id="UP000625210">
    <property type="component" value="Unassembled WGS sequence"/>
</dbReference>
<feature type="transmembrane region" description="Helical" evidence="1">
    <location>
        <begin position="107"/>
        <end position="133"/>
    </location>
</feature>
<keyword evidence="3" id="KW-1185">Reference proteome</keyword>
<reference evidence="2" key="2">
    <citation type="submission" date="2020-09" db="EMBL/GenBank/DDBJ databases">
        <authorList>
            <person name="Sun Q."/>
            <person name="Zhou Y."/>
        </authorList>
    </citation>
    <scope>NUCLEOTIDE SEQUENCE</scope>
    <source>
        <strain evidence="2">CGMCC 1.15179</strain>
    </source>
</reference>
<feature type="transmembrane region" description="Helical" evidence="1">
    <location>
        <begin position="145"/>
        <end position="166"/>
    </location>
</feature>
<accession>A0A8J2VJQ9</accession>
<keyword evidence="1" id="KW-1133">Transmembrane helix</keyword>
<dbReference type="InterPro" id="IPR006938">
    <property type="entry name" value="DUF624"/>
</dbReference>
<evidence type="ECO:0000256" key="1">
    <source>
        <dbReference type="SAM" id="Phobius"/>
    </source>
</evidence>
<name>A0A8J2VJQ9_9BACL</name>
<keyword evidence="1" id="KW-0812">Transmembrane</keyword>
<keyword evidence="1" id="KW-0472">Membrane</keyword>
<evidence type="ECO:0008006" key="4">
    <source>
        <dbReference type="Google" id="ProtNLM"/>
    </source>
</evidence>
<gene>
    <name evidence="2" type="primary">yteU</name>
    <name evidence="2" type="ORF">GCM10011571_30620</name>
</gene>
<dbReference type="Pfam" id="PF04854">
    <property type="entry name" value="DUF624"/>
    <property type="match status" value="1"/>
</dbReference>
<reference evidence="2" key="1">
    <citation type="journal article" date="2014" name="Int. J. Syst. Evol. Microbiol.">
        <title>Complete genome sequence of Corynebacterium casei LMG S-19264T (=DSM 44701T), isolated from a smear-ripened cheese.</title>
        <authorList>
            <consortium name="US DOE Joint Genome Institute (JGI-PGF)"/>
            <person name="Walter F."/>
            <person name="Albersmeier A."/>
            <person name="Kalinowski J."/>
            <person name="Ruckert C."/>
        </authorList>
    </citation>
    <scope>NUCLEOTIDE SEQUENCE</scope>
    <source>
        <strain evidence="2">CGMCC 1.15179</strain>
    </source>
</reference>